<dbReference type="NCBIfam" id="NF003962">
    <property type="entry name" value="PRK05454.2-5"/>
    <property type="match status" value="1"/>
</dbReference>
<feature type="transmembrane region" description="Helical" evidence="13">
    <location>
        <begin position="527"/>
        <end position="547"/>
    </location>
</feature>
<dbReference type="InterPro" id="IPR001173">
    <property type="entry name" value="Glyco_trans_2-like"/>
</dbReference>
<keyword evidence="6" id="KW-0997">Cell inner membrane</keyword>
<reference evidence="15 16" key="1">
    <citation type="submission" date="2020-07" db="EMBL/GenBank/DDBJ databases">
        <title>isolation of Luteimonas sp. SJ-16.</title>
        <authorList>
            <person name="Huang X.-X."/>
            <person name="Xu L."/>
            <person name="Sun J.-Q."/>
        </authorList>
    </citation>
    <scope>NUCLEOTIDE SEQUENCE [LARGE SCALE GENOMIC DNA]</scope>
    <source>
        <strain evidence="15 16">SJ-16</strain>
    </source>
</reference>
<evidence type="ECO:0000256" key="9">
    <source>
        <dbReference type="ARBA" id="ARBA00022692"/>
    </source>
</evidence>
<feature type="compositionally biased region" description="Low complexity" evidence="12">
    <location>
        <begin position="683"/>
        <end position="695"/>
    </location>
</feature>
<evidence type="ECO:0000256" key="8">
    <source>
        <dbReference type="ARBA" id="ARBA00022679"/>
    </source>
</evidence>
<evidence type="ECO:0000256" key="1">
    <source>
        <dbReference type="ARBA" id="ARBA00004429"/>
    </source>
</evidence>
<evidence type="ECO:0000313" key="15">
    <source>
        <dbReference type="EMBL" id="NYZ62180.1"/>
    </source>
</evidence>
<evidence type="ECO:0000256" key="13">
    <source>
        <dbReference type="SAM" id="Phobius"/>
    </source>
</evidence>
<dbReference type="PANTHER" id="PTHR43867">
    <property type="entry name" value="CELLULOSE SYNTHASE CATALYTIC SUBUNIT A [UDP-FORMING]"/>
    <property type="match status" value="1"/>
</dbReference>
<dbReference type="Pfam" id="PF13632">
    <property type="entry name" value="Glyco_trans_2_3"/>
    <property type="match status" value="1"/>
</dbReference>
<feature type="domain" description="Glycosyltransferase 2-like" evidence="14">
    <location>
        <begin position="267"/>
        <end position="458"/>
    </location>
</feature>
<keyword evidence="7" id="KW-0328">Glycosyltransferase</keyword>
<dbReference type="SUPFAM" id="SSF53448">
    <property type="entry name" value="Nucleotide-diphospho-sugar transferases"/>
    <property type="match status" value="1"/>
</dbReference>
<keyword evidence="5" id="KW-1003">Cell membrane</keyword>
<evidence type="ECO:0000256" key="4">
    <source>
        <dbReference type="ARBA" id="ARBA00020585"/>
    </source>
</evidence>
<feature type="region of interest" description="Disordered" evidence="12">
    <location>
        <begin position="671"/>
        <end position="695"/>
    </location>
</feature>
<evidence type="ECO:0000256" key="7">
    <source>
        <dbReference type="ARBA" id="ARBA00022676"/>
    </source>
</evidence>
<evidence type="ECO:0000256" key="12">
    <source>
        <dbReference type="SAM" id="MobiDB-lite"/>
    </source>
</evidence>
<evidence type="ECO:0000256" key="10">
    <source>
        <dbReference type="ARBA" id="ARBA00022989"/>
    </source>
</evidence>
<evidence type="ECO:0000256" key="6">
    <source>
        <dbReference type="ARBA" id="ARBA00022519"/>
    </source>
</evidence>
<feature type="transmembrane region" description="Helical" evidence="13">
    <location>
        <begin position="90"/>
        <end position="110"/>
    </location>
</feature>
<dbReference type="Gene3D" id="3.90.550.10">
    <property type="entry name" value="Spore Coat Polysaccharide Biosynthesis Protein SpsA, Chain A"/>
    <property type="match status" value="1"/>
</dbReference>
<keyword evidence="11 13" id="KW-0472">Membrane</keyword>
<name>A0A7Z0TXU3_9GAMM</name>
<comment type="caution">
    <text evidence="15">The sequence shown here is derived from an EMBL/GenBank/DDBJ whole genome shotgun (WGS) entry which is preliminary data.</text>
</comment>
<keyword evidence="8 15" id="KW-0808">Transferase</keyword>
<feature type="transmembrane region" description="Helical" evidence="13">
    <location>
        <begin position="603"/>
        <end position="621"/>
    </location>
</feature>
<evidence type="ECO:0000256" key="11">
    <source>
        <dbReference type="ARBA" id="ARBA00023136"/>
    </source>
</evidence>
<dbReference type="GO" id="GO:0005886">
    <property type="term" value="C:plasma membrane"/>
    <property type="evidence" value="ECO:0007669"/>
    <property type="project" value="UniProtKB-SubCell"/>
</dbReference>
<keyword evidence="9 13" id="KW-0812">Transmembrane</keyword>
<proteinExistence type="inferred from homology"/>
<dbReference type="InterPro" id="IPR029044">
    <property type="entry name" value="Nucleotide-diphossugar_trans"/>
</dbReference>
<dbReference type="EMBL" id="JACCJZ010000011">
    <property type="protein sequence ID" value="NYZ62180.1"/>
    <property type="molecule type" value="Genomic_DNA"/>
</dbReference>
<evidence type="ECO:0000259" key="14">
    <source>
        <dbReference type="Pfam" id="PF13632"/>
    </source>
</evidence>
<sequence>MAARLRVRTAGACRGGTIGPPARRRPGGLRNLAVPVAGVSAPARSAVRDGDDRMPAEVPLAMPVQSLGEGRLANAHLPTTPPRMAWRRGVILAASAALTLLATYQIWWLLRIGGIDVLEGLLLLVFVPLFAWIVQSFVSAVAGFVLVMQRRPARLGIDPEGPMPVLRQRTALLMPTYNEAPDRLFAGLQAVCESLAQTGQGDAFDVFVLSDTRDAGIYEGERRGIERLRAQCPGLRLFYRRREDNRERKAGNIADWVRRWGGAYPQFLILDADSLMTGDTLVRLAAAMEGHEDVALIQTLPVIVNGATLFARMQQFSGRMYGPVIAHGVAWWHGSESNYWGHNALIRTAAFAAHGGLPELQGTTPFRGTVLSHDFVEAALLRRGGWALHMIPALGGSYEEGPPTLTDMLVRDRRWCQGNLQHGGVLAARGLHWVSRWHLLIGIGHYLTAPLWAMLVLVGLAVPLQHGMPGADGFSAARYWMALDDGRFLAVFLLTMGMLFAPKILGYAATMADPAMRRGCGGAMRGLLSLVLENVLAALMAPVTMYVQSRGVAEVLAGRDSGWDAQRRDDGRQTWGDLWRNYRGTTTLGVLMGAAAWTLSPGLALWMSPMIIGLAGSIPIVRLTSSRRIGLALQRRRVFATPEEAAPPQVLQRASALRALPWPAATLSATLDAPVEGPTAQDPVSPEAAAPVPPG</sequence>
<dbReference type="NCBIfam" id="NF003958">
    <property type="entry name" value="PRK05454.2-1"/>
    <property type="match status" value="1"/>
</dbReference>
<dbReference type="GO" id="GO:0016758">
    <property type="term" value="F:hexosyltransferase activity"/>
    <property type="evidence" value="ECO:0007669"/>
    <property type="project" value="TreeGrafter"/>
</dbReference>
<feature type="transmembrane region" description="Helical" evidence="13">
    <location>
        <begin position="122"/>
        <end position="147"/>
    </location>
</feature>
<evidence type="ECO:0000256" key="3">
    <source>
        <dbReference type="ARBA" id="ARBA00009337"/>
    </source>
</evidence>
<organism evidence="15 16">
    <name type="scientific">Luteimonas deserti</name>
    <dbReference type="NCBI Taxonomy" id="2752306"/>
    <lineage>
        <taxon>Bacteria</taxon>
        <taxon>Pseudomonadati</taxon>
        <taxon>Pseudomonadota</taxon>
        <taxon>Gammaproteobacteria</taxon>
        <taxon>Lysobacterales</taxon>
        <taxon>Lysobacteraceae</taxon>
        <taxon>Luteimonas</taxon>
    </lineage>
</organism>
<feature type="transmembrane region" description="Helical" evidence="13">
    <location>
        <begin position="488"/>
        <end position="506"/>
    </location>
</feature>
<gene>
    <name evidence="15" type="primary">mdoH</name>
    <name evidence="15" type="ORF">H0E82_05290</name>
</gene>
<dbReference type="CDD" id="cd04191">
    <property type="entry name" value="Glucan_BSP_MdoH"/>
    <property type="match status" value="1"/>
</dbReference>
<dbReference type="AlphaFoldDB" id="A0A7Z0TXU3"/>
<comment type="similarity">
    <text evidence="3">Belongs to the glycosyltransferase 2 family. OpgH subfamily.</text>
</comment>
<keyword evidence="10 13" id="KW-1133">Transmembrane helix</keyword>
<comment type="pathway">
    <text evidence="2">Glycan metabolism; osmoregulated periplasmic glucan (OPG) biosynthesis.</text>
</comment>
<dbReference type="Proteomes" id="UP000589896">
    <property type="component" value="Unassembled WGS sequence"/>
</dbReference>
<evidence type="ECO:0000256" key="5">
    <source>
        <dbReference type="ARBA" id="ARBA00022475"/>
    </source>
</evidence>
<evidence type="ECO:0000256" key="2">
    <source>
        <dbReference type="ARBA" id="ARBA00005001"/>
    </source>
</evidence>
<evidence type="ECO:0000313" key="16">
    <source>
        <dbReference type="Proteomes" id="UP000589896"/>
    </source>
</evidence>
<accession>A0A7Z0TXU3</accession>
<keyword evidence="16" id="KW-1185">Reference proteome</keyword>
<feature type="transmembrane region" description="Helical" evidence="13">
    <location>
        <begin position="439"/>
        <end position="462"/>
    </location>
</feature>
<comment type="subcellular location">
    <subcellularLocation>
        <location evidence="1">Cell inner membrane</location>
        <topology evidence="1">Multi-pass membrane protein</topology>
    </subcellularLocation>
</comment>
<protein>
    <recommendedName>
        <fullName evidence="4">Glucans biosynthesis glucosyltransferase H</fullName>
    </recommendedName>
</protein>
<dbReference type="InterPro" id="IPR050321">
    <property type="entry name" value="Glycosyltr_2/OpgH_subfam"/>
</dbReference>
<dbReference type="PANTHER" id="PTHR43867:SF5">
    <property type="entry name" value="GLUCANS BIOSYNTHESIS GLUCOSYLTRANSFERASE H"/>
    <property type="match status" value="1"/>
</dbReference>